<feature type="region of interest" description="Disordered" evidence="1">
    <location>
        <begin position="1"/>
        <end position="27"/>
    </location>
</feature>
<protein>
    <submittedName>
        <fullName evidence="2">Uncharacterized protein</fullName>
    </submittedName>
</protein>
<accession>A0A3S5CKE9</accession>
<dbReference type="EMBL" id="CAAALY010095585">
    <property type="protein sequence ID" value="VEL28514.1"/>
    <property type="molecule type" value="Genomic_DNA"/>
</dbReference>
<sequence length="80" mass="9106">MLSGQNEQTITIRLQPSPPRGSSKGRRRFWVHLKSPTGAVLGAYRTASIIVRSLLLDQVIYILFFSHLYGNIMARQEPHQ</sequence>
<feature type="compositionally biased region" description="Polar residues" evidence="1">
    <location>
        <begin position="1"/>
        <end position="14"/>
    </location>
</feature>
<comment type="caution">
    <text evidence="2">The sequence shown here is derived from an EMBL/GenBank/DDBJ whole genome shotgun (WGS) entry which is preliminary data.</text>
</comment>
<organism evidence="2 3">
    <name type="scientific">Protopolystoma xenopodis</name>
    <dbReference type="NCBI Taxonomy" id="117903"/>
    <lineage>
        <taxon>Eukaryota</taxon>
        <taxon>Metazoa</taxon>
        <taxon>Spiralia</taxon>
        <taxon>Lophotrochozoa</taxon>
        <taxon>Platyhelminthes</taxon>
        <taxon>Monogenea</taxon>
        <taxon>Polyopisthocotylea</taxon>
        <taxon>Polystomatidea</taxon>
        <taxon>Polystomatidae</taxon>
        <taxon>Protopolystoma</taxon>
    </lineage>
</organism>
<name>A0A3S5CKE9_9PLAT</name>
<gene>
    <name evidence="2" type="ORF">PXEA_LOCUS21954</name>
</gene>
<evidence type="ECO:0000256" key="1">
    <source>
        <dbReference type="SAM" id="MobiDB-lite"/>
    </source>
</evidence>
<keyword evidence="3" id="KW-1185">Reference proteome</keyword>
<proteinExistence type="predicted"/>
<dbReference type="Proteomes" id="UP000784294">
    <property type="component" value="Unassembled WGS sequence"/>
</dbReference>
<evidence type="ECO:0000313" key="2">
    <source>
        <dbReference type="EMBL" id="VEL28514.1"/>
    </source>
</evidence>
<dbReference type="AlphaFoldDB" id="A0A3S5CKE9"/>
<reference evidence="2" key="1">
    <citation type="submission" date="2018-11" db="EMBL/GenBank/DDBJ databases">
        <authorList>
            <consortium name="Pathogen Informatics"/>
        </authorList>
    </citation>
    <scope>NUCLEOTIDE SEQUENCE</scope>
</reference>
<evidence type="ECO:0000313" key="3">
    <source>
        <dbReference type="Proteomes" id="UP000784294"/>
    </source>
</evidence>